<name>A0ABR9MHH8_9ACTN</name>
<comment type="caution">
    <text evidence="2">The sequence shown here is derived from an EMBL/GenBank/DDBJ whole genome shotgun (WGS) entry which is preliminary data.</text>
</comment>
<keyword evidence="2" id="KW-0240">DNA-directed RNA polymerase</keyword>
<gene>
    <name evidence="2" type="ORF">H4W80_010632</name>
</gene>
<dbReference type="GO" id="GO:0000428">
    <property type="term" value="C:DNA-directed RNA polymerase complex"/>
    <property type="evidence" value="ECO:0007669"/>
    <property type="project" value="UniProtKB-KW"/>
</dbReference>
<dbReference type="Proteomes" id="UP000633509">
    <property type="component" value="Unassembled WGS sequence"/>
</dbReference>
<accession>A0ABR9MHH8</accession>
<keyword evidence="3" id="KW-1185">Reference proteome</keyword>
<reference evidence="2 3" key="1">
    <citation type="submission" date="2020-10" db="EMBL/GenBank/DDBJ databases">
        <title>Sequencing the genomes of 1000 actinobacteria strains.</title>
        <authorList>
            <person name="Klenk H.-P."/>
        </authorList>
    </citation>
    <scope>NUCLEOTIDE SEQUENCE [LARGE SCALE GENOMIC DNA]</scope>
    <source>
        <strain evidence="2 3">DSM 43173</strain>
    </source>
</reference>
<feature type="domain" description="RNA polymerase N-terminal" evidence="1">
    <location>
        <begin position="113"/>
        <end position="386"/>
    </location>
</feature>
<sequence>MPVPRQERERRFGHIELPVPVVHPWYVTGAAGARLARSLRMSEEELRRIAGCELALVTDPDTTTLYPGQLVDPEDWPFNPIRPHAATAVTGAAAMRFLLDRAAVTDAATPSRDTILLQRLPVLPPSLRPCFRADDSQTRNSDLNDLYSGVFTSIETFARMDNSWPVIPWLGAYQAFQSRIDALLGGAREPEPVQGTNARPRVNLAARLLSRWTTGPLRDDFLHRSVDYSARARLVIGRLLDRAEDDADPGTVTLGRDLALRLVEPHLVHALVANGAAKYPSSAHVMIQDRSEEALRLLETVCERSLILVAFPHGPWRLIALRPQVDETPALQVTPELLDLVSWENLGKPVRIFSVLTDEARKEAAHLLTLDALRTAPAARPPRPSTPNSFFDLPCADLPARLAETVFTGDALPIAPDDGLLLCDPGWLSSPGS</sequence>
<dbReference type="EMBL" id="JADBEK010000001">
    <property type="protein sequence ID" value="MBE1592374.1"/>
    <property type="molecule type" value="Genomic_DNA"/>
</dbReference>
<dbReference type="SUPFAM" id="SSF64484">
    <property type="entry name" value="beta and beta-prime subunits of DNA dependent RNA-polymerase"/>
    <property type="match status" value="1"/>
</dbReference>
<dbReference type="InterPro" id="IPR006592">
    <property type="entry name" value="RNA_pol_N"/>
</dbReference>
<evidence type="ECO:0000313" key="2">
    <source>
        <dbReference type="EMBL" id="MBE1592374.1"/>
    </source>
</evidence>
<keyword evidence="2" id="KW-0804">Transcription</keyword>
<protein>
    <submittedName>
        <fullName evidence="2">DNA-directed RNA polymerase beta' subunit</fullName>
    </submittedName>
</protein>
<dbReference type="SMART" id="SM00663">
    <property type="entry name" value="RPOLA_N"/>
    <property type="match status" value="1"/>
</dbReference>
<proteinExistence type="predicted"/>
<evidence type="ECO:0000313" key="3">
    <source>
        <dbReference type="Proteomes" id="UP000633509"/>
    </source>
</evidence>
<organism evidence="2 3">
    <name type="scientific">Nonomuraea angiospora</name>
    <dbReference type="NCBI Taxonomy" id="46172"/>
    <lineage>
        <taxon>Bacteria</taxon>
        <taxon>Bacillati</taxon>
        <taxon>Actinomycetota</taxon>
        <taxon>Actinomycetes</taxon>
        <taxon>Streptosporangiales</taxon>
        <taxon>Streptosporangiaceae</taxon>
        <taxon>Nonomuraea</taxon>
    </lineage>
</organism>
<evidence type="ECO:0000259" key="1">
    <source>
        <dbReference type="SMART" id="SM00663"/>
    </source>
</evidence>